<comment type="subcellular location">
    <subcellularLocation>
        <location evidence="1">Cell membrane</location>
        <topology evidence="1">Multi-pass membrane protein</topology>
    </subcellularLocation>
    <subcellularLocation>
        <location evidence="8">Membrane</location>
        <topology evidence="8">Multi-pass membrane protein</topology>
    </subcellularLocation>
</comment>
<dbReference type="STRING" id="897.B2D07_03700"/>
<dbReference type="GO" id="GO:0005886">
    <property type="term" value="C:plasma membrane"/>
    <property type="evidence" value="ECO:0007669"/>
    <property type="project" value="UniProtKB-SubCell"/>
</dbReference>
<dbReference type="InterPro" id="IPR002523">
    <property type="entry name" value="MgTranspt_CorA/ZnTranspt_ZntB"/>
</dbReference>
<sequence>MPMDDMPKLFHDQSAKTGLSPGSLIHVGDRITERVRITILNYDDDRFDMREGVTPEDVVGCRNGDGVTWIQVRGLHQPEILEAIGGRYGLHLLMMEDILNTGQRPKTETFESCLFTVLKSFRDRENAVWGEQISIVLGKNFVISFQESDQDLFETVVRRLKNKMGRIRHMGSDYLAYSLMDTIVDHYFEVVDLMADEIERIEERLTANPETEILEAVYQLKREILYLRKHIFPMRDVTLRLEKGDSPLIRESSRFYLRDLYDHIIQITDTIETFRETATSLLELYHTSVSNRMNEVMKVLTIISTIFIPLSFLAGVYGMNFKYMPELEFRWSYGIFWFVILVAAGAMILYFRRKKWF</sequence>
<evidence type="ECO:0000256" key="5">
    <source>
        <dbReference type="ARBA" id="ARBA00022692"/>
    </source>
</evidence>
<evidence type="ECO:0000313" key="10">
    <source>
        <dbReference type="Proteomes" id="UP000014977"/>
    </source>
</evidence>
<dbReference type="PANTHER" id="PTHR46494">
    <property type="entry name" value="CORA FAMILY METAL ION TRANSPORTER (EUROFUNG)"/>
    <property type="match status" value="1"/>
</dbReference>
<comment type="function">
    <text evidence="8">Mediates influx of magnesium ions.</text>
</comment>
<keyword evidence="8" id="KW-0460">Magnesium</keyword>
<accession>S7TQ00</accession>
<dbReference type="SUPFAM" id="SSF143865">
    <property type="entry name" value="CorA soluble domain-like"/>
    <property type="match status" value="1"/>
</dbReference>
<dbReference type="InterPro" id="IPR045863">
    <property type="entry name" value="CorA_TM1_TM2"/>
</dbReference>
<keyword evidence="6 8" id="KW-1133">Transmembrane helix</keyword>
<name>S7TQ00_DESML</name>
<keyword evidence="5 8" id="KW-0812">Transmembrane</keyword>
<dbReference type="RefSeq" id="WP_020877376.1">
    <property type="nucleotide sequence ID" value="NZ_ATHJ01000090.1"/>
</dbReference>
<evidence type="ECO:0000256" key="4">
    <source>
        <dbReference type="ARBA" id="ARBA00022475"/>
    </source>
</evidence>
<keyword evidence="3 8" id="KW-0813">Transport</keyword>
<reference evidence="9 10" key="1">
    <citation type="journal article" date="2013" name="Genome Announc.">
        <title>Draft genome sequences for three mercury-methylating, sulfate-reducing bacteria.</title>
        <authorList>
            <person name="Brown S.D."/>
            <person name="Hurt R.A.Jr."/>
            <person name="Gilmour C.C."/>
            <person name="Elias D.A."/>
        </authorList>
    </citation>
    <scope>NUCLEOTIDE SEQUENCE [LARGE SCALE GENOMIC DNA]</scope>
    <source>
        <strain evidence="9 10">DSM 2059</strain>
    </source>
</reference>
<dbReference type="EMBL" id="ATHJ01000090">
    <property type="protein sequence ID" value="EPR39277.1"/>
    <property type="molecule type" value="Genomic_DNA"/>
</dbReference>
<feature type="transmembrane region" description="Helical" evidence="8">
    <location>
        <begin position="299"/>
        <end position="319"/>
    </location>
</feature>
<comment type="similarity">
    <text evidence="2 8">Belongs to the CorA metal ion transporter (MIT) (TC 1.A.35) family.</text>
</comment>
<evidence type="ECO:0000256" key="7">
    <source>
        <dbReference type="ARBA" id="ARBA00023136"/>
    </source>
</evidence>
<evidence type="ECO:0000256" key="3">
    <source>
        <dbReference type="ARBA" id="ARBA00022448"/>
    </source>
</evidence>
<dbReference type="GO" id="GO:0050897">
    <property type="term" value="F:cobalt ion binding"/>
    <property type="evidence" value="ECO:0007669"/>
    <property type="project" value="TreeGrafter"/>
</dbReference>
<dbReference type="GO" id="GO:0015087">
    <property type="term" value="F:cobalt ion transmembrane transporter activity"/>
    <property type="evidence" value="ECO:0007669"/>
    <property type="project" value="UniProtKB-UniRule"/>
</dbReference>
<keyword evidence="7 8" id="KW-0472">Membrane</keyword>
<evidence type="ECO:0000256" key="8">
    <source>
        <dbReference type="RuleBase" id="RU362010"/>
    </source>
</evidence>
<dbReference type="PATRIC" id="fig|1121405.3.peg.2268"/>
<gene>
    <name evidence="8" type="primary">corA</name>
    <name evidence="9" type="ORF">dsmv_2619</name>
</gene>
<evidence type="ECO:0000256" key="6">
    <source>
        <dbReference type="ARBA" id="ARBA00022989"/>
    </source>
</evidence>
<organism evidence="9 10">
    <name type="scientific">Desulfococcus multivorans DSM 2059</name>
    <dbReference type="NCBI Taxonomy" id="1121405"/>
    <lineage>
        <taxon>Bacteria</taxon>
        <taxon>Pseudomonadati</taxon>
        <taxon>Thermodesulfobacteriota</taxon>
        <taxon>Desulfobacteria</taxon>
        <taxon>Desulfobacterales</taxon>
        <taxon>Desulfococcaceae</taxon>
        <taxon>Desulfococcus</taxon>
    </lineage>
</organism>
<keyword evidence="8" id="KW-0406">Ion transport</keyword>
<proteinExistence type="inferred from homology"/>
<dbReference type="GO" id="GO:0000287">
    <property type="term" value="F:magnesium ion binding"/>
    <property type="evidence" value="ECO:0007669"/>
    <property type="project" value="TreeGrafter"/>
</dbReference>
<dbReference type="SUPFAM" id="SSF144083">
    <property type="entry name" value="Magnesium transport protein CorA, transmembrane region"/>
    <property type="match status" value="1"/>
</dbReference>
<dbReference type="GO" id="GO:0015095">
    <property type="term" value="F:magnesium ion transmembrane transporter activity"/>
    <property type="evidence" value="ECO:0007669"/>
    <property type="project" value="UniProtKB-UniRule"/>
</dbReference>
<evidence type="ECO:0000256" key="2">
    <source>
        <dbReference type="ARBA" id="ARBA00009765"/>
    </source>
</evidence>
<dbReference type="eggNOG" id="COG0598">
    <property type="taxonomic scope" value="Bacteria"/>
</dbReference>
<dbReference type="FunFam" id="1.20.58.340:FF:000012">
    <property type="entry name" value="Magnesium transport protein CorA"/>
    <property type="match status" value="1"/>
</dbReference>
<evidence type="ECO:0000256" key="1">
    <source>
        <dbReference type="ARBA" id="ARBA00004651"/>
    </source>
</evidence>
<dbReference type="Gene3D" id="1.20.58.340">
    <property type="entry name" value="Magnesium transport protein CorA, transmembrane region"/>
    <property type="match status" value="2"/>
</dbReference>
<dbReference type="AlphaFoldDB" id="S7TQ00"/>
<comment type="caution">
    <text evidence="9">The sequence shown here is derived from an EMBL/GenBank/DDBJ whole genome shotgun (WGS) entry which is preliminary data.</text>
</comment>
<dbReference type="Pfam" id="PF01544">
    <property type="entry name" value="CorA"/>
    <property type="match status" value="1"/>
</dbReference>
<dbReference type="PANTHER" id="PTHR46494:SF1">
    <property type="entry name" value="CORA FAMILY METAL ION TRANSPORTER (EUROFUNG)"/>
    <property type="match status" value="1"/>
</dbReference>
<keyword evidence="10" id="KW-1185">Reference proteome</keyword>
<evidence type="ECO:0000313" key="9">
    <source>
        <dbReference type="EMBL" id="EPR39277.1"/>
    </source>
</evidence>
<dbReference type="InterPro" id="IPR045861">
    <property type="entry name" value="CorA_cytoplasmic_dom"/>
</dbReference>
<dbReference type="Gene3D" id="3.30.460.20">
    <property type="entry name" value="CorA soluble domain-like"/>
    <property type="match status" value="1"/>
</dbReference>
<keyword evidence="4 8" id="KW-1003">Cell membrane</keyword>
<protein>
    <recommendedName>
        <fullName evidence="8">Magnesium transport protein CorA</fullName>
    </recommendedName>
</protein>
<dbReference type="CDD" id="cd12828">
    <property type="entry name" value="TmCorA-like_1"/>
    <property type="match status" value="1"/>
</dbReference>
<dbReference type="NCBIfam" id="TIGR00383">
    <property type="entry name" value="corA"/>
    <property type="match status" value="1"/>
</dbReference>
<dbReference type="Proteomes" id="UP000014977">
    <property type="component" value="Unassembled WGS sequence"/>
</dbReference>
<dbReference type="InterPro" id="IPR004488">
    <property type="entry name" value="Mg/Co-transport_prot_CorA"/>
</dbReference>
<feature type="transmembrane region" description="Helical" evidence="8">
    <location>
        <begin position="331"/>
        <end position="351"/>
    </location>
</feature>